<evidence type="ECO:0000256" key="4">
    <source>
        <dbReference type="ARBA" id="ARBA00022840"/>
    </source>
</evidence>
<reference evidence="6 7" key="1">
    <citation type="submission" date="2018-12" db="EMBL/GenBank/DDBJ databases">
        <title>A novel vanA-carrying plasmid in a clinical isolate of Enterococcus avium.</title>
        <authorList>
            <person name="Bernasconi O.J."/>
            <person name="Luzzaro F."/>
            <person name="Endimiani A."/>
        </authorList>
    </citation>
    <scope>NUCLEOTIDE SEQUENCE [LARGE SCALE GENOMIC DNA]</scope>
    <source>
        <strain evidence="6 7">LC0559/18</strain>
    </source>
</reference>
<comment type="caution">
    <text evidence="6">The sequence shown here is derived from an EMBL/GenBank/DDBJ whole genome shotgun (WGS) entry which is preliminary data.</text>
</comment>
<protein>
    <submittedName>
        <fullName evidence="6">ATP-binding cassette domain-containing protein</fullName>
    </submittedName>
</protein>
<dbReference type="SUPFAM" id="SSF52540">
    <property type="entry name" value="P-loop containing nucleoside triphosphate hydrolases"/>
    <property type="match status" value="1"/>
</dbReference>
<dbReference type="PANTHER" id="PTHR43335:SF8">
    <property type="entry name" value="ABC TRANSPORTER, ATP-BINDING PROTEIN"/>
    <property type="match status" value="1"/>
</dbReference>
<dbReference type="GO" id="GO:0005524">
    <property type="term" value="F:ATP binding"/>
    <property type="evidence" value="ECO:0007669"/>
    <property type="project" value="UniProtKB-KW"/>
</dbReference>
<dbReference type="Proteomes" id="UP000288388">
    <property type="component" value="Unassembled WGS sequence"/>
</dbReference>
<dbReference type="InterPro" id="IPR027417">
    <property type="entry name" value="P-loop_NTPase"/>
</dbReference>
<keyword evidence="4 6" id="KW-0067">ATP-binding</keyword>
<evidence type="ECO:0000256" key="2">
    <source>
        <dbReference type="ARBA" id="ARBA00022448"/>
    </source>
</evidence>
<dbReference type="AlphaFoldDB" id="A0A2N8PTS3"/>
<comment type="similarity">
    <text evidence="1">Belongs to the ABC transporter superfamily.</text>
</comment>
<organism evidence="6 7">
    <name type="scientific">Enterococcus avium</name>
    <name type="common">Streptococcus avium</name>
    <dbReference type="NCBI Taxonomy" id="33945"/>
    <lineage>
        <taxon>Bacteria</taxon>
        <taxon>Bacillati</taxon>
        <taxon>Bacillota</taxon>
        <taxon>Bacilli</taxon>
        <taxon>Lactobacillales</taxon>
        <taxon>Enterococcaceae</taxon>
        <taxon>Enterococcus</taxon>
    </lineage>
</organism>
<evidence type="ECO:0000259" key="5">
    <source>
        <dbReference type="PROSITE" id="PS50893"/>
    </source>
</evidence>
<dbReference type="PROSITE" id="PS00211">
    <property type="entry name" value="ABC_TRANSPORTER_1"/>
    <property type="match status" value="1"/>
</dbReference>
<dbReference type="PANTHER" id="PTHR43335">
    <property type="entry name" value="ABC TRANSPORTER, ATP-BINDING PROTEIN"/>
    <property type="match status" value="1"/>
</dbReference>
<evidence type="ECO:0000313" key="6">
    <source>
        <dbReference type="EMBL" id="RVU92544.1"/>
    </source>
</evidence>
<dbReference type="EMBL" id="RYZS01000002">
    <property type="protein sequence ID" value="RVU92544.1"/>
    <property type="molecule type" value="Genomic_DNA"/>
</dbReference>
<dbReference type="Gene3D" id="3.40.50.300">
    <property type="entry name" value="P-loop containing nucleotide triphosphate hydrolases"/>
    <property type="match status" value="1"/>
</dbReference>
<keyword evidence="2" id="KW-0813">Transport</keyword>
<name>A0A2N8PTS3_ENTAV</name>
<dbReference type="Pfam" id="PF00005">
    <property type="entry name" value="ABC_tran"/>
    <property type="match status" value="1"/>
</dbReference>
<dbReference type="PROSITE" id="PS50893">
    <property type="entry name" value="ABC_TRANSPORTER_2"/>
    <property type="match status" value="1"/>
</dbReference>
<gene>
    <name evidence="6" type="ORF">EK398_18685</name>
</gene>
<proteinExistence type="inferred from homology"/>
<accession>A0A2N8PTS3</accession>
<evidence type="ECO:0000256" key="1">
    <source>
        <dbReference type="ARBA" id="ARBA00005417"/>
    </source>
</evidence>
<evidence type="ECO:0000256" key="3">
    <source>
        <dbReference type="ARBA" id="ARBA00022741"/>
    </source>
</evidence>
<dbReference type="InterPro" id="IPR003593">
    <property type="entry name" value="AAA+_ATPase"/>
</dbReference>
<dbReference type="InterPro" id="IPR017871">
    <property type="entry name" value="ABC_transporter-like_CS"/>
</dbReference>
<dbReference type="InterPro" id="IPR003439">
    <property type="entry name" value="ABC_transporter-like_ATP-bd"/>
</dbReference>
<keyword evidence="3" id="KW-0547">Nucleotide-binding</keyword>
<feature type="domain" description="ABC transporter" evidence="5">
    <location>
        <begin position="6"/>
        <end position="234"/>
    </location>
</feature>
<dbReference type="GO" id="GO:0016887">
    <property type="term" value="F:ATP hydrolysis activity"/>
    <property type="evidence" value="ECO:0007669"/>
    <property type="project" value="InterPro"/>
</dbReference>
<dbReference type="RefSeq" id="WP_049221790.1">
    <property type="nucleotide sequence ID" value="NZ_JARPXB010000001.1"/>
</dbReference>
<sequence>MKEMILKTNNFTKKYSGGAGAKQINMTLRKGDIYGFIGQNGAGKTTLLRLITGLIHPTSGDLELFGSSEEQALILARKRIGAMIETPAFFPKMTARGNLEYYRIQRGIKNQNEIERVLKLVNLDATGSKPFNQFSLGMKQRLGLALAIMGEPELLILDEPINGLDPTGMIEFREIIRQLNQEKNLTILISSHILSELTQIATRYGVIHHGVLIKEFSKEELDKNTQGYISMKVSSAVKAGEIIQSTINTAQVEVPSTEEVRLFNFYQDTSQVIELLSANDIKIYSSNEVKINLEDYFIHLIGEIA</sequence>
<evidence type="ECO:0000313" key="7">
    <source>
        <dbReference type="Proteomes" id="UP000288388"/>
    </source>
</evidence>
<dbReference type="SMART" id="SM00382">
    <property type="entry name" value="AAA"/>
    <property type="match status" value="1"/>
</dbReference>